<dbReference type="STRING" id="208439.AJAP_19840"/>
<evidence type="ECO:0000256" key="2">
    <source>
        <dbReference type="SAM" id="Phobius"/>
    </source>
</evidence>
<feature type="transmembrane region" description="Helical" evidence="2">
    <location>
        <begin position="36"/>
        <end position="55"/>
    </location>
</feature>
<reference evidence="3 4" key="1">
    <citation type="journal article" date="2014" name="J. Biotechnol.">
        <title>Complete genome sequence of the actinobacterium Amycolatopsis japonica MG417-CF17(T) (=DSM 44213T) producing (S,S)-N,N'-ethylenediaminedisuccinic acid.</title>
        <authorList>
            <person name="Stegmann E."/>
            <person name="Albersmeier A."/>
            <person name="Spohn M."/>
            <person name="Gert H."/>
            <person name="Weber T."/>
            <person name="Wohlleben W."/>
            <person name="Kalinowski J."/>
            <person name="Ruckert C."/>
        </authorList>
    </citation>
    <scope>NUCLEOTIDE SEQUENCE [LARGE SCALE GENOMIC DNA]</scope>
    <source>
        <strain evidence="4">MG417-CF17 (DSM 44213)</strain>
    </source>
</reference>
<evidence type="ECO:0000313" key="4">
    <source>
        <dbReference type="Proteomes" id="UP000028492"/>
    </source>
</evidence>
<evidence type="ECO:0000256" key="1">
    <source>
        <dbReference type="SAM" id="MobiDB-lite"/>
    </source>
</evidence>
<keyword evidence="2" id="KW-0812">Transmembrane</keyword>
<dbReference type="PANTHER" id="PTHR42305:SF1">
    <property type="entry name" value="MEMBRANE PROTEIN RV1733C-RELATED"/>
    <property type="match status" value="1"/>
</dbReference>
<dbReference type="HOGENOM" id="CLU_084215_2_1_11"/>
<keyword evidence="2" id="KW-1133">Transmembrane helix</keyword>
<dbReference type="eggNOG" id="ENOG50340RU">
    <property type="taxonomic scope" value="Bacteria"/>
</dbReference>
<dbReference type="PANTHER" id="PTHR42305">
    <property type="entry name" value="MEMBRANE PROTEIN RV1733C-RELATED"/>
    <property type="match status" value="1"/>
</dbReference>
<accession>A0A075UWN1</accession>
<gene>
    <name evidence="3" type="ORF">AJAP_19840</name>
</gene>
<feature type="region of interest" description="Disordered" evidence="1">
    <location>
        <begin position="96"/>
        <end position="120"/>
    </location>
</feature>
<feature type="compositionally biased region" description="Low complexity" evidence="1">
    <location>
        <begin position="97"/>
        <end position="109"/>
    </location>
</feature>
<proteinExistence type="predicted"/>
<organism evidence="3 4">
    <name type="scientific">Amycolatopsis japonica</name>
    <dbReference type="NCBI Taxonomy" id="208439"/>
    <lineage>
        <taxon>Bacteria</taxon>
        <taxon>Bacillati</taxon>
        <taxon>Actinomycetota</taxon>
        <taxon>Actinomycetes</taxon>
        <taxon>Pseudonocardiales</taxon>
        <taxon>Pseudonocardiaceae</taxon>
        <taxon>Amycolatopsis</taxon>
        <taxon>Amycolatopsis japonica group</taxon>
    </lineage>
</organism>
<sequence length="202" mass="21245">MGFLVHGSSGPIARFRRRLFPGHNSLARGSDRFEALLLKLVILAALLAIPVAAAVGSANHGRQVAAAAADSTGRTPATAYLLKAAPVRIVDSESVGTDTSTTEATWTDSRGARHTGGVLAAPGSPAGSAMPIWIDARGELTTAPRTASTAVFDSVLVGLWLWFAVVAGLVLVQRVVRLVLDRQRAAAWERAWAVYPRSGSWP</sequence>
<dbReference type="InterPro" id="IPR039708">
    <property type="entry name" value="MT1774/Rv1733c-like"/>
</dbReference>
<keyword evidence="4" id="KW-1185">Reference proteome</keyword>
<name>A0A075UWN1_9PSEU</name>
<dbReference type="KEGG" id="aja:AJAP_19840"/>
<dbReference type="EMBL" id="CP008953">
    <property type="protein sequence ID" value="AIG76829.1"/>
    <property type="molecule type" value="Genomic_DNA"/>
</dbReference>
<dbReference type="AlphaFoldDB" id="A0A075UWN1"/>
<dbReference type="Proteomes" id="UP000028492">
    <property type="component" value="Chromosome"/>
</dbReference>
<keyword evidence="2" id="KW-0472">Membrane</keyword>
<evidence type="ECO:0000313" key="3">
    <source>
        <dbReference type="EMBL" id="AIG76829.1"/>
    </source>
</evidence>
<protein>
    <submittedName>
        <fullName evidence="3">Conserved putative membrane protein</fullName>
    </submittedName>
</protein>
<feature type="transmembrane region" description="Helical" evidence="2">
    <location>
        <begin position="159"/>
        <end position="180"/>
    </location>
</feature>